<protein>
    <submittedName>
        <fullName evidence="5">TetR/AcrR family transcriptional regulator</fullName>
    </submittedName>
</protein>
<reference evidence="6" key="1">
    <citation type="journal article" date="2021" name="ISME J.">
        <title>Evolutionary origin and ecological implication of a unique nif island in free-living Bradyrhizobium lineages.</title>
        <authorList>
            <person name="Tao J."/>
        </authorList>
    </citation>
    <scope>NUCLEOTIDE SEQUENCE [LARGE SCALE GENOMIC DNA]</scope>
    <source>
        <strain evidence="6">SZCCT0094</strain>
    </source>
</reference>
<keyword evidence="1 2" id="KW-0238">DNA-binding</keyword>
<dbReference type="RefSeq" id="WP_012041690.1">
    <property type="nucleotide sequence ID" value="NZ_JAFCLK010000046.1"/>
</dbReference>
<dbReference type="SUPFAM" id="SSF46689">
    <property type="entry name" value="Homeodomain-like"/>
    <property type="match status" value="1"/>
</dbReference>
<feature type="DNA-binding region" description="H-T-H motif" evidence="2">
    <location>
        <begin position="35"/>
        <end position="54"/>
    </location>
</feature>
<dbReference type="Gene3D" id="1.10.357.10">
    <property type="entry name" value="Tetracycline Repressor, domain 2"/>
    <property type="match status" value="1"/>
</dbReference>
<evidence type="ECO:0000256" key="3">
    <source>
        <dbReference type="SAM" id="MobiDB-lite"/>
    </source>
</evidence>
<sequence length="101" mass="11165">MQELTGDHAKSARTVRRIVQAALHLYREIGHKKTTVADIARISSMSSANIYRFLEARQAVEDFVVKQLLEETANAATETARNGGSALSRPGRDPQSRRSAQ</sequence>
<evidence type="ECO:0000259" key="4">
    <source>
        <dbReference type="PROSITE" id="PS50977"/>
    </source>
</evidence>
<evidence type="ECO:0000256" key="1">
    <source>
        <dbReference type="ARBA" id="ARBA00023125"/>
    </source>
</evidence>
<keyword evidence="6" id="KW-1185">Reference proteome</keyword>
<evidence type="ECO:0000313" key="5">
    <source>
        <dbReference type="EMBL" id="MBR1140716.1"/>
    </source>
</evidence>
<feature type="region of interest" description="Disordered" evidence="3">
    <location>
        <begin position="75"/>
        <end position="101"/>
    </location>
</feature>
<organism evidence="5 6">
    <name type="scientific">Bradyrhizobium denitrificans</name>
    <dbReference type="NCBI Taxonomy" id="2734912"/>
    <lineage>
        <taxon>Bacteria</taxon>
        <taxon>Pseudomonadati</taxon>
        <taxon>Pseudomonadota</taxon>
        <taxon>Alphaproteobacteria</taxon>
        <taxon>Hyphomicrobiales</taxon>
        <taxon>Nitrobacteraceae</taxon>
        <taxon>Bradyrhizobium</taxon>
    </lineage>
</organism>
<name>A0ABS5GJF9_9BRAD</name>
<proteinExistence type="predicted"/>
<gene>
    <name evidence="5" type="ORF">JQ619_33680</name>
</gene>
<comment type="caution">
    <text evidence="5">The sequence shown here is derived from an EMBL/GenBank/DDBJ whole genome shotgun (WGS) entry which is preliminary data.</text>
</comment>
<dbReference type="PROSITE" id="PS50977">
    <property type="entry name" value="HTH_TETR_2"/>
    <property type="match status" value="1"/>
</dbReference>
<accession>A0ABS5GJF9</accession>
<feature type="compositionally biased region" description="Basic and acidic residues" evidence="3">
    <location>
        <begin position="90"/>
        <end position="101"/>
    </location>
</feature>
<dbReference type="InterPro" id="IPR001647">
    <property type="entry name" value="HTH_TetR"/>
</dbReference>
<dbReference type="Proteomes" id="UP001314635">
    <property type="component" value="Unassembled WGS sequence"/>
</dbReference>
<dbReference type="InterPro" id="IPR009057">
    <property type="entry name" value="Homeodomain-like_sf"/>
</dbReference>
<evidence type="ECO:0000256" key="2">
    <source>
        <dbReference type="PROSITE-ProRule" id="PRU00335"/>
    </source>
</evidence>
<dbReference type="EMBL" id="JAFCLK010000046">
    <property type="protein sequence ID" value="MBR1140716.1"/>
    <property type="molecule type" value="Genomic_DNA"/>
</dbReference>
<evidence type="ECO:0000313" key="6">
    <source>
        <dbReference type="Proteomes" id="UP001314635"/>
    </source>
</evidence>
<feature type="domain" description="HTH tetR-type" evidence="4">
    <location>
        <begin position="12"/>
        <end position="72"/>
    </location>
</feature>